<proteinExistence type="predicted"/>
<accession>K1QEE7</accession>
<dbReference type="InParanoid" id="K1QEE7"/>
<sequence length="105" mass="11594">MFVGSQNCPVQPSSFFYGLALVNIMQVITVVIAISLLFWSHVVGEDSPVAKQAERRDADLYAVSRYDKTSLYAEYDKEGECWTDGPTNPDLPVGDECQSAAVKQD</sequence>
<protein>
    <submittedName>
        <fullName evidence="1">Uncharacterized protein</fullName>
    </submittedName>
</protein>
<gene>
    <name evidence="1" type="ORF">CGI_10009818</name>
</gene>
<name>K1QEE7_MAGGI</name>
<reference evidence="1" key="1">
    <citation type="journal article" date="2012" name="Nature">
        <title>The oyster genome reveals stress adaptation and complexity of shell formation.</title>
        <authorList>
            <person name="Zhang G."/>
            <person name="Fang X."/>
            <person name="Guo X."/>
            <person name="Li L."/>
            <person name="Luo R."/>
            <person name="Xu F."/>
            <person name="Yang P."/>
            <person name="Zhang L."/>
            <person name="Wang X."/>
            <person name="Qi H."/>
            <person name="Xiong Z."/>
            <person name="Que H."/>
            <person name="Xie Y."/>
            <person name="Holland P.W."/>
            <person name="Paps J."/>
            <person name="Zhu Y."/>
            <person name="Wu F."/>
            <person name="Chen Y."/>
            <person name="Wang J."/>
            <person name="Peng C."/>
            <person name="Meng J."/>
            <person name="Yang L."/>
            <person name="Liu J."/>
            <person name="Wen B."/>
            <person name="Zhang N."/>
            <person name="Huang Z."/>
            <person name="Zhu Q."/>
            <person name="Feng Y."/>
            <person name="Mount A."/>
            <person name="Hedgecock D."/>
            <person name="Xu Z."/>
            <person name="Liu Y."/>
            <person name="Domazet-Loso T."/>
            <person name="Du Y."/>
            <person name="Sun X."/>
            <person name="Zhang S."/>
            <person name="Liu B."/>
            <person name="Cheng P."/>
            <person name="Jiang X."/>
            <person name="Li J."/>
            <person name="Fan D."/>
            <person name="Wang W."/>
            <person name="Fu W."/>
            <person name="Wang T."/>
            <person name="Wang B."/>
            <person name="Zhang J."/>
            <person name="Peng Z."/>
            <person name="Li Y."/>
            <person name="Li N."/>
            <person name="Wang J."/>
            <person name="Chen M."/>
            <person name="He Y."/>
            <person name="Tan F."/>
            <person name="Song X."/>
            <person name="Zheng Q."/>
            <person name="Huang R."/>
            <person name="Yang H."/>
            <person name="Du X."/>
            <person name="Chen L."/>
            <person name="Yang M."/>
            <person name="Gaffney P.M."/>
            <person name="Wang S."/>
            <person name="Luo L."/>
            <person name="She Z."/>
            <person name="Ming Y."/>
            <person name="Huang W."/>
            <person name="Zhang S."/>
            <person name="Huang B."/>
            <person name="Zhang Y."/>
            <person name="Qu T."/>
            <person name="Ni P."/>
            <person name="Miao G."/>
            <person name="Wang J."/>
            <person name="Wang Q."/>
            <person name="Steinberg C.E."/>
            <person name="Wang H."/>
            <person name="Li N."/>
            <person name="Qian L."/>
            <person name="Zhang G."/>
            <person name="Li Y."/>
            <person name="Yang H."/>
            <person name="Liu X."/>
            <person name="Wang J."/>
            <person name="Yin Y."/>
            <person name="Wang J."/>
        </authorList>
    </citation>
    <scope>NUCLEOTIDE SEQUENCE [LARGE SCALE GENOMIC DNA]</scope>
    <source>
        <strain evidence="1">05x7-T-G4-1.051#20</strain>
    </source>
</reference>
<dbReference type="HOGENOM" id="CLU_2239155_0_0_1"/>
<dbReference type="EMBL" id="JH818372">
    <property type="protein sequence ID" value="EKC27155.1"/>
    <property type="molecule type" value="Genomic_DNA"/>
</dbReference>
<dbReference type="AlphaFoldDB" id="K1QEE7"/>
<evidence type="ECO:0000313" key="1">
    <source>
        <dbReference type="EMBL" id="EKC27155.1"/>
    </source>
</evidence>
<organism evidence="1">
    <name type="scientific">Magallana gigas</name>
    <name type="common">Pacific oyster</name>
    <name type="synonym">Crassostrea gigas</name>
    <dbReference type="NCBI Taxonomy" id="29159"/>
    <lineage>
        <taxon>Eukaryota</taxon>
        <taxon>Metazoa</taxon>
        <taxon>Spiralia</taxon>
        <taxon>Lophotrochozoa</taxon>
        <taxon>Mollusca</taxon>
        <taxon>Bivalvia</taxon>
        <taxon>Autobranchia</taxon>
        <taxon>Pteriomorphia</taxon>
        <taxon>Ostreida</taxon>
        <taxon>Ostreoidea</taxon>
        <taxon>Ostreidae</taxon>
        <taxon>Magallana</taxon>
    </lineage>
</organism>